<dbReference type="GO" id="GO:0016757">
    <property type="term" value="F:glycosyltransferase activity"/>
    <property type="evidence" value="ECO:0007669"/>
    <property type="project" value="UniProtKB-KW"/>
</dbReference>
<keyword evidence="2" id="KW-0328">Glycosyltransferase</keyword>
<dbReference type="InterPro" id="IPR050194">
    <property type="entry name" value="Glycosyltransferase_grp1"/>
</dbReference>
<evidence type="ECO:0000259" key="1">
    <source>
        <dbReference type="Pfam" id="PF00534"/>
    </source>
</evidence>
<feature type="domain" description="Glycosyl transferase family 1" evidence="1">
    <location>
        <begin position="2"/>
        <end position="125"/>
    </location>
</feature>
<name>T1AAU5_9ZZZZ</name>
<keyword evidence="2" id="KW-0808">Transferase</keyword>
<organism evidence="2">
    <name type="scientific">mine drainage metagenome</name>
    <dbReference type="NCBI Taxonomy" id="410659"/>
    <lineage>
        <taxon>unclassified sequences</taxon>
        <taxon>metagenomes</taxon>
        <taxon>ecological metagenomes</taxon>
    </lineage>
</organism>
<gene>
    <name evidence="2" type="ORF">B2A_06112</name>
</gene>
<dbReference type="EMBL" id="AUZZ01004296">
    <property type="protein sequence ID" value="EQD54137.1"/>
    <property type="molecule type" value="Genomic_DNA"/>
</dbReference>
<feature type="non-terminal residue" evidence="2">
    <location>
        <position position="140"/>
    </location>
</feature>
<dbReference type="InterPro" id="IPR001296">
    <property type="entry name" value="Glyco_trans_1"/>
</dbReference>
<dbReference type="AlphaFoldDB" id="T1AAU5"/>
<evidence type="ECO:0000313" key="2">
    <source>
        <dbReference type="EMBL" id="EQD54137.1"/>
    </source>
</evidence>
<dbReference type="SUPFAM" id="SSF53756">
    <property type="entry name" value="UDP-Glycosyltransferase/glycogen phosphorylase"/>
    <property type="match status" value="1"/>
</dbReference>
<accession>T1AAU5</accession>
<sequence>MIYFGGFRDYKRPWVPVSIYERLEERVPGLRLFMVGDGPSRRAVEMTAHRNRRARIHFLGRLEDSQLAEAISRAWLNIHTSVSEGWGLSILEAAAAGTPTVAFAVPGVSEVIESGVNGLTVPDGDIGLRGGSGRARPLEP</sequence>
<dbReference type="PANTHER" id="PTHR45947:SF3">
    <property type="entry name" value="SULFOQUINOVOSYL TRANSFERASE SQD2"/>
    <property type="match status" value="1"/>
</dbReference>
<comment type="caution">
    <text evidence="2">The sequence shown here is derived from an EMBL/GenBank/DDBJ whole genome shotgun (WGS) entry which is preliminary data.</text>
</comment>
<reference evidence="2" key="2">
    <citation type="journal article" date="2014" name="ISME J.">
        <title>Microbial stratification in low pH oxic and suboxic macroscopic growths along an acid mine drainage.</title>
        <authorList>
            <person name="Mendez-Garcia C."/>
            <person name="Mesa V."/>
            <person name="Sprenger R.R."/>
            <person name="Richter M."/>
            <person name="Diez M.S."/>
            <person name="Solano J."/>
            <person name="Bargiela R."/>
            <person name="Golyshina O.V."/>
            <person name="Manteca A."/>
            <person name="Ramos J.L."/>
            <person name="Gallego J.R."/>
            <person name="Llorente I."/>
            <person name="Martins Dos Santos V.A."/>
            <person name="Jensen O.N."/>
            <person name="Pelaez A.I."/>
            <person name="Sanchez J."/>
            <person name="Ferrer M."/>
        </authorList>
    </citation>
    <scope>NUCLEOTIDE SEQUENCE</scope>
</reference>
<dbReference type="CDD" id="cd03801">
    <property type="entry name" value="GT4_PimA-like"/>
    <property type="match status" value="1"/>
</dbReference>
<dbReference type="Pfam" id="PF00534">
    <property type="entry name" value="Glycos_transf_1"/>
    <property type="match status" value="1"/>
</dbReference>
<protein>
    <submittedName>
        <fullName evidence="2">Glycosyl transferase, group 1 domain protein</fullName>
        <ecNumber evidence="2">2.4.-.-</ecNumber>
    </submittedName>
</protein>
<reference evidence="2" key="1">
    <citation type="submission" date="2013-08" db="EMBL/GenBank/DDBJ databases">
        <authorList>
            <person name="Mendez C."/>
            <person name="Richter M."/>
            <person name="Ferrer M."/>
            <person name="Sanchez J."/>
        </authorList>
    </citation>
    <scope>NUCLEOTIDE SEQUENCE</scope>
</reference>
<dbReference type="Gene3D" id="3.40.50.2000">
    <property type="entry name" value="Glycogen Phosphorylase B"/>
    <property type="match status" value="1"/>
</dbReference>
<dbReference type="EC" id="2.4.-.-" evidence="2"/>
<proteinExistence type="predicted"/>
<dbReference type="PANTHER" id="PTHR45947">
    <property type="entry name" value="SULFOQUINOVOSYL TRANSFERASE SQD2"/>
    <property type="match status" value="1"/>
</dbReference>